<organism evidence="2">
    <name type="scientific">marine metagenome</name>
    <dbReference type="NCBI Taxonomy" id="408172"/>
    <lineage>
        <taxon>unclassified sequences</taxon>
        <taxon>metagenomes</taxon>
        <taxon>ecological metagenomes</taxon>
    </lineage>
</organism>
<dbReference type="InterPro" id="IPR032820">
    <property type="entry name" value="ATPase_put"/>
</dbReference>
<feature type="transmembrane region" description="Helical" evidence="1">
    <location>
        <begin position="58"/>
        <end position="79"/>
    </location>
</feature>
<evidence type="ECO:0000313" key="2">
    <source>
        <dbReference type="EMBL" id="SVB35292.1"/>
    </source>
</evidence>
<accession>A0A382DB84</accession>
<reference evidence="2" key="1">
    <citation type="submission" date="2018-05" db="EMBL/GenBank/DDBJ databases">
        <authorList>
            <person name="Lanie J.A."/>
            <person name="Ng W.-L."/>
            <person name="Kazmierczak K.M."/>
            <person name="Andrzejewski T.M."/>
            <person name="Davidsen T.M."/>
            <person name="Wayne K.J."/>
            <person name="Tettelin H."/>
            <person name="Glass J.I."/>
            <person name="Rusch D."/>
            <person name="Podicherti R."/>
            <person name="Tsui H.-C.T."/>
            <person name="Winkler M.E."/>
        </authorList>
    </citation>
    <scope>NUCLEOTIDE SEQUENCE</scope>
</reference>
<dbReference type="Pfam" id="PF09527">
    <property type="entry name" value="ATPase_gene1"/>
    <property type="match status" value="1"/>
</dbReference>
<evidence type="ECO:0008006" key="3">
    <source>
        <dbReference type="Google" id="ProtNLM"/>
    </source>
</evidence>
<evidence type="ECO:0000256" key="1">
    <source>
        <dbReference type="SAM" id="Phobius"/>
    </source>
</evidence>
<feature type="transmembrane region" description="Helical" evidence="1">
    <location>
        <begin position="21"/>
        <end position="46"/>
    </location>
</feature>
<dbReference type="EMBL" id="UINC01038368">
    <property type="protein sequence ID" value="SVB35292.1"/>
    <property type="molecule type" value="Genomic_DNA"/>
</dbReference>
<name>A0A382DB84_9ZZZZ</name>
<proteinExistence type="predicted"/>
<keyword evidence="1" id="KW-0812">Transmembrane</keyword>
<protein>
    <recommendedName>
        <fullName evidence="3">AtpZ/AtpI family protein</fullName>
    </recommendedName>
</protein>
<keyword evidence="1" id="KW-1133">Transmembrane helix</keyword>
<keyword evidence="1" id="KW-0472">Membrane</keyword>
<dbReference type="AlphaFoldDB" id="A0A382DB84"/>
<gene>
    <name evidence="2" type="ORF">METZ01_LOCUS188146</name>
</gene>
<sequence>MRFGINIGPVFMKVGNDRKKTFVLLSKVVGIGWFVAISITLFSVLGYFLDNKLHTTPFLTLLGVIVGTLVAFVGIIRLMRQIN</sequence>